<dbReference type="AlphaFoldDB" id="A0A543KMH4"/>
<dbReference type="InterPro" id="IPR007253">
    <property type="entry name" value="Cell_wall-bd_2"/>
</dbReference>
<dbReference type="OrthoDB" id="3268660at2"/>
<dbReference type="PANTHER" id="PTHR30032:SF8">
    <property type="entry name" value="GERMINATION-SPECIFIC N-ACETYLMURAMOYL-L-ALANINE AMIDASE"/>
    <property type="match status" value="1"/>
</dbReference>
<keyword evidence="2" id="KW-0732">Signal</keyword>
<comment type="caution">
    <text evidence="3">The sequence shown here is derived from an EMBL/GenBank/DDBJ whole genome shotgun (WGS) entry which is preliminary data.</text>
</comment>
<dbReference type="RefSeq" id="WP_141817931.1">
    <property type="nucleotide sequence ID" value="NZ_BAAAIL010000003.1"/>
</dbReference>
<accession>A0A543KMH4</accession>
<organism evidence="3 4">
    <name type="scientific">Ornithinimicrobium humiphilum</name>
    <dbReference type="NCBI Taxonomy" id="125288"/>
    <lineage>
        <taxon>Bacteria</taxon>
        <taxon>Bacillati</taxon>
        <taxon>Actinomycetota</taxon>
        <taxon>Actinomycetes</taxon>
        <taxon>Micrococcales</taxon>
        <taxon>Ornithinimicrobiaceae</taxon>
        <taxon>Ornithinimicrobium</taxon>
    </lineage>
</organism>
<name>A0A543KMH4_9MICO</name>
<gene>
    <name evidence="3" type="ORF">FB476_1151</name>
</gene>
<proteinExistence type="predicted"/>
<dbReference type="InterPro" id="IPR051922">
    <property type="entry name" value="Bact_Sporulation_Assoc"/>
</dbReference>
<feature type="compositionally biased region" description="Polar residues" evidence="1">
    <location>
        <begin position="466"/>
        <end position="481"/>
    </location>
</feature>
<keyword evidence="4" id="KW-1185">Reference proteome</keyword>
<reference evidence="3 4" key="1">
    <citation type="submission" date="2019-06" db="EMBL/GenBank/DDBJ databases">
        <title>Sequencing the genomes of 1000 actinobacteria strains.</title>
        <authorList>
            <person name="Klenk H.-P."/>
        </authorList>
    </citation>
    <scope>NUCLEOTIDE SEQUENCE [LARGE SCALE GENOMIC DNA]</scope>
    <source>
        <strain evidence="3 4">DSM 12362</strain>
    </source>
</reference>
<feature type="region of interest" description="Disordered" evidence="1">
    <location>
        <begin position="451"/>
        <end position="481"/>
    </location>
</feature>
<feature type="signal peptide" evidence="2">
    <location>
        <begin position="1"/>
        <end position="31"/>
    </location>
</feature>
<dbReference type="PANTHER" id="PTHR30032">
    <property type="entry name" value="N-ACETYLMURAMOYL-L-ALANINE AMIDASE-RELATED"/>
    <property type="match status" value="1"/>
</dbReference>
<evidence type="ECO:0000256" key="2">
    <source>
        <dbReference type="SAM" id="SignalP"/>
    </source>
</evidence>
<dbReference type="Proteomes" id="UP000315133">
    <property type="component" value="Unassembled WGS sequence"/>
</dbReference>
<protein>
    <submittedName>
        <fullName evidence="3">Putative cell wall binding repeat protein</fullName>
    </submittedName>
</protein>
<dbReference type="Pfam" id="PF04122">
    <property type="entry name" value="CW_binding_2"/>
    <property type="match status" value="3"/>
</dbReference>
<dbReference type="Gene3D" id="3.40.50.12090">
    <property type="match status" value="2"/>
</dbReference>
<evidence type="ECO:0000313" key="3">
    <source>
        <dbReference type="EMBL" id="TQM96287.1"/>
    </source>
</evidence>
<evidence type="ECO:0000313" key="4">
    <source>
        <dbReference type="Proteomes" id="UP000315133"/>
    </source>
</evidence>
<dbReference type="EMBL" id="VFPU01000001">
    <property type="protein sequence ID" value="TQM96287.1"/>
    <property type="molecule type" value="Genomic_DNA"/>
</dbReference>
<evidence type="ECO:0000256" key="1">
    <source>
        <dbReference type="SAM" id="MobiDB-lite"/>
    </source>
</evidence>
<feature type="chain" id="PRO_5022220165" evidence="2">
    <location>
        <begin position="32"/>
        <end position="481"/>
    </location>
</feature>
<sequence>MHARGMRRRSAALTAMATGVAGLLATPAALAATLESYAITGVQFINADCSRNEYVVTSTVTGVTDDGGGFDKIRVEVWDDGELKDFRVREVQVGTTVSLTTFLSFVGTYGGGAPGVGIVLAEADAAGENIGYLAAEDPYFPDDVDGPCSFDVERIGGPTRIETAAMLSQQKFVTADTVLVASSKAFPDALAAAPWAAQLGGPLLLSNPGGLPAAARDELQRLSPSTVHVIGGPVALSEQVLTDIRAALPAATVERVAGADRWATAAEIGERVLQDSTPEVFLASGEDFPDGLVLSALAARHQAPLLLVRAGSVPSATASALATIDFDEVYAAGGTEAISDEVLTEAAGGAPVTRWAGADRYGTAAAILAQFPSEGRVLVASGEDFPDSLSSVPVAARTGAGVALTRPDAVPAGVLSEIERLVGGWPFPLVTIVGGEVAVNPSVEDELRGVVGSTSEAARDAAARSGEQTRPTATSSNLPAD</sequence>